<feature type="transmembrane region" description="Helical" evidence="9">
    <location>
        <begin position="127"/>
        <end position="147"/>
    </location>
</feature>
<comment type="function">
    <text evidence="9 10">This protein specifically catalyzes the removal of signal peptides from prolipoproteins.</text>
</comment>
<evidence type="ECO:0000256" key="7">
    <source>
        <dbReference type="ARBA" id="ARBA00022989"/>
    </source>
</evidence>
<dbReference type="AlphaFoldDB" id="F0S3T0"/>
<protein>
    <recommendedName>
        <fullName evidence="9">Lipoprotein signal peptidase</fullName>
        <ecNumber evidence="9">3.4.23.36</ecNumber>
    </recommendedName>
    <alternativeName>
        <fullName evidence="9">Prolipoprotein signal peptidase</fullName>
    </alternativeName>
    <alternativeName>
        <fullName evidence="9">Signal peptidase II</fullName>
        <shortName evidence="9">SPase II</shortName>
    </alternativeName>
</protein>
<accession>F0S3T0</accession>
<gene>
    <name evidence="9" type="primary">lspA</name>
    <name evidence="12" type="ordered locus">Dester_0862</name>
</gene>
<comment type="subcellular location">
    <subcellularLocation>
        <location evidence="9">Cell membrane</location>
        <topology evidence="9">Multi-pass membrane protein</topology>
    </subcellularLocation>
</comment>
<evidence type="ECO:0000313" key="13">
    <source>
        <dbReference type="Proteomes" id="UP000007102"/>
    </source>
</evidence>
<dbReference type="NCBIfam" id="TIGR00077">
    <property type="entry name" value="lspA"/>
    <property type="match status" value="1"/>
</dbReference>
<dbReference type="PROSITE" id="PS00855">
    <property type="entry name" value="SPASE_II"/>
    <property type="match status" value="1"/>
</dbReference>
<comment type="similarity">
    <text evidence="1 9 11">Belongs to the peptidase A8 family.</text>
</comment>
<keyword evidence="4 9" id="KW-0812">Transmembrane</keyword>
<name>F0S3T0_DESTD</name>
<dbReference type="OrthoDB" id="9810259at2"/>
<feature type="active site" evidence="9">
    <location>
        <position position="135"/>
    </location>
</feature>
<evidence type="ECO:0000256" key="2">
    <source>
        <dbReference type="ARBA" id="ARBA00022475"/>
    </source>
</evidence>
<feature type="transmembrane region" description="Helical" evidence="9">
    <location>
        <begin position="64"/>
        <end position="83"/>
    </location>
</feature>
<dbReference type="GO" id="GO:0005886">
    <property type="term" value="C:plasma membrane"/>
    <property type="evidence" value="ECO:0007669"/>
    <property type="project" value="UniProtKB-SubCell"/>
</dbReference>
<keyword evidence="8 9" id="KW-0472">Membrane</keyword>
<sequence>MKLWALIVAFLSFVLDRITKSIAGKFLYGKSISILPGFFNLRYAENKGAAFSIFSSSGDIVRKIFLLFIPAVIIAFILYYILFKSIKSRLFAIGLGLILGGAVGNLYDRVLYGKVIDFLDFYIGPYHWPTFNIADVSVFVGCFLLLIHHFKEE</sequence>
<organism evidence="12 13">
    <name type="scientific">Desulfurobacterium thermolithotrophum (strain DSM 11699 / BSA)</name>
    <dbReference type="NCBI Taxonomy" id="868864"/>
    <lineage>
        <taxon>Bacteria</taxon>
        <taxon>Pseudomonadati</taxon>
        <taxon>Aquificota</taxon>
        <taxon>Aquificia</taxon>
        <taxon>Desulfurobacteriales</taxon>
        <taxon>Desulfurobacteriaceae</taxon>
        <taxon>Desulfurobacterium</taxon>
    </lineage>
</organism>
<reference evidence="13" key="2">
    <citation type="submission" date="2011-02" db="EMBL/GenBank/DDBJ databases">
        <title>The complete genome of Desulfurobacterium thermolithotrophum DSM 11699.</title>
        <authorList>
            <consortium name="US DOE Joint Genome Institute (JGI-PGF)"/>
            <person name="Lucas S."/>
            <person name="Copeland A."/>
            <person name="Lapidus A."/>
            <person name="Bruce D."/>
            <person name="Goodwin L."/>
            <person name="Pitluck S."/>
            <person name="Kyrpides N."/>
            <person name="Mavromatis K."/>
            <person name="Pagani I."/>
            <person name="Ivanova N."/>
            <person name="Mikhailova N."/>
            <person name="Daligault H."/>
            <person name="Detter J.C."/>
            <person name="Tapia R."/>
            <person name="Han C."/>
            <person name="Land M."/>
            <person name="Hauser L."/>
            <person name="Markowitz V."/>
            <person name="Cheng J.-F."/>
            <person name="Hugenholtz P."/>
            <person name="Woyke T."/>
            <person name="Wu D."/>
            <person name="Spring S."/>
            <person name="Brambilla E."/>
            <person name="Klenk H.-P."/>
            <person name="Eisen J.A."/>
        </authorList>
    </citation>
    <scope>NUCLEOTIDE SEQUENCE [LARGE SCALE GENOMIC DNA]</scope>
    <source>
        <strain evidence="13">DSM 11699 / BSA</strain>
    </source>
</reference>
<dbReference type="PRINTS" id="PR00781">
    <property type="entry name" value="LIPOSIGPTASE"/>
</dbReference>
<keyword evidence="12" id="KW-0449">Lipoprotein</keyword>
<keyword evidence="7 9" id="KW-1133">Transmembrane helix</keyword>
<evidence type="ECO:0000256" key="4">
    <source>
        <dbReference type="ARBA" id="ARBA00022692"/>
    </source>
</evidence>
<dbReference type="RefSeq" id="WP_013638455.1">
    <property type="nucleotide sequence ID" value="NC_015185.1"/>
</dbReference>
<evidence type="ECO:0000256" key="6">
    <source>
        <dbReference type="ARBA" id="ARBA00022801"/>
    </source>
</evidence>
<evidence type="ECO:0000256" key="11">
    <source>
        <dbReference type="RuleBase" id="RU004181"/>
    </source>
</evidence>
<comment type="catalytic activity">
    <reaction evidence="9 10">
        <text>Release of signal peptides from bacterial membrane prolipoproteins. Hydrolyzes -Xaa-Yaa-Zaa-|-(S,diacylglyceryl)Cys-, in which Xaa is hydrophobic (preferably Leu), and Yaa (Ala or Ser) and Zaa (Gly or Ala) have small, neutral side chains.</text>
        <dbReference type="EC" id="3.4.23.36"/>
    </reaction>
</comment>
<keyword evidence="6 9" id="KW-0378">Hydrolase</keyword>
<dbReference type="PANTHER" id="PTHR33695">
    <property type="entry name" value="LIPOPROTEIN SIGNAL PEPTIDASE"/>
    <property type="match status" value="1"/>
</dbReference>
<evidence type="ECO:0000256" key="9">
    <source>
        <dbReference type="HAMAP-Rule" id="MF_00161"/>
    </source>
</evidence>
<evidence type="ECO:0000256" key="10">
    <source>
        <dbReference type="RuleBase" id="RU000594"/>
    </source>
</evidence>
<dbReference type="KEGG" id="dte:Dester_0862"/>
<dbReference type="eggNOG" id="COG0597">
    <property type="taxonomic scope" value="Bacteria"/>
</dbReference>
<keyword evidence="2 9" id="KW-1003">Cell membrane</keyword>
<evidence type="ECO:0000256" key="8">
    <source>
        <dbReference type="ARBA" id="ARBA00023136"/>
    </source>
</evidence>
<dbReference type="EMBL" id="CP002543">
    <property type="protein sequence ID" value="ADY73502.1"/>
    <property type="molecule type" value="Genomic_DNA"/>
</dbReference>
<keyword evidence="13" id="KW-1185">Reference proteome</keyword>
<dbReference type="GO" id="GO:0006508">
    <property type="term" value="P:proteolysis"/>
    <property type="evidence" value="ECO:0007669"/>
    <property type="project" value="UniProtKB-KW"/>
</dbReference>
<dbReference type="HOGENOM" id="CLU_083252_4_0_0"/>
<feature type="transmembrane region" description="Helical" evidence="9">
    <location>
        <begin position="90"/>
        <end position="107"/>
    </location>
</feature>
<dbReference type="UniPathway" id="UPA00665"/>
<comment type="pathway">
    <text evidence="9">Protein modification; lipoprotein biosynthesis (signal peptide cleavage).</text>
</comment>
<evidence type="ECO:0000256" key="5">
    <source>
        <dbReference type="ARBA" id="ARBA00022750"/>
    </source>
</evidence>
<comment type="caution">
    <text evidence="9">Lacks conserved residue(s) required for the propagation of feature annotation.</text>
</comment>
<dbReference type="GO" id="GO:0004190">
    <property type="term" value="F:aspartic-type endopeptidase activity"/>
    <property type="evidence" value="ECO:0007669"/>
    <property type="project" value="UniProtKB-UniRule"/>
</dbReference>
<dbReference type="HAMAP" id="MF_00161">
    <property type="entry name" value="LspA"/>
    <property type="match status" value="1"/>
</dbReference>
<dbReference type="EC" id="3.4.23.36" evidence="9"/>
<evidence type="ECO:0000256" key="1">
    <source>
        <dbReference type="ARBA" id="ARBA00006139"/>
    </source>
</evidence>
<dbReference type="InterPro" id="IPR001872">
    <property type="entry name" value="Peptidase_A8"/>
</dbReference>
<evidence type="ECO:0000313" key="12">
    <source>
        <dbReference type="EMBL" id="ADY73502.1"/>
    </source>
</evidence>
<dbReference type="Pfam" id="PF01252">
    <property type="entry name" value="Peptidase_A8"/>
    <property type="match status" value="1"/>
</dbReference>
<keyword evidence="5 9" id="KW-0064">Aspartyl protease</keyword>
<evidence type="ECO:0000256" key="3">
    <source>
        <dbReference type="ARBA" id="ARBA00022670"/>
    </source>
</evidence>
<dbReference type="STRING" id="868864.Dester_0862"/>
<feature type="active site" evidence="9">
    <location>
        <position position="117"/>
    </location>
</feature>
<proteinExistence type="inferred from homology"/>
<reference evidence="12 13" key="1">
    <citation type="journal article" date="2011" name="Stand. Genomic Sci.">
        <title>Complete genome sequence of the thermophilic sulfur-reducer Desulfurobacterium thermolithotrophum type strain (BSA(T)) from a deep-sea hydrothermal vent.</title>
        <authorList>
            <person name="Goker M."/>
            <person name="Daligault H."/>
            <person name="Mwirichia R."/>
            <person name="Lapidus A."/>
            <person name="Lucas S."/>
            <person name="Deshpande S."/>
            <person name="Pagani I."/>
            <person name="Tapia R."/>
            <person name="Cheng J.F."/>
            <person name="Goodwin L."/>
            <person name="Pitluck S."/>
            <person name="Liolios K."/>
            <person name="Ivanova N."/>
            <person name="Mavromatis K."/>
            <person name="Mikhailova N."/>
            <person name="Pati A."/>
            <person name="Chen A."/>
            <person name="Palaniappan K."/>
            <person name="Han C."/>
            <person name="Land M."/>
            <person name="Hauser L."/>
            <person name="Pan C."/>
            <person name="Brambilla E.M."/>
            <person name="Rohde M."/>
            <person name="Spring S."/>
            <person name="Sikorski J."/>
            <person name="Wirth R."/>
            <person name="Detter J.C."/>
            <person name="Woyke T."/>
            <person name="Bristow J."/>
            <person name="Eisen J.A."/>
            <person name="Markowitz V."/>
            <person name="Hugenholtz P."/>
            <person name="Kyrpides N.C."/>
            <person name="Klenk H.P."/>
        </authorList>
    </citation>
    <scope>NUCLEOTIDE SEQUENCE [LARGE SCALE GENOMIC DNA]</scope>
    <source>
        <strain evidence="13">DSM 11699 / BSA</strain>
    </source>
</reference>
<dbReference type="Proteomes" id="UP000007102">
    <property type="component" value="Chromosome"/>
</dbReference>
<dbReference type="FunCoup" id="F0S3T0">
    <property type="interactions" value="258"/>
</dbReference>
<keyword evidence="3 9" id="KW-0645">Protease</keyword>
<dbReference type="PANTHER" id="PTHR33695:SF1">
    <property type="entry name" value="LIPOPROTEIN SIGNAL PEPTIDASE"/>
    <property type="match status" value="1"/>
</dbReference>
<dbReference type="InParanoid" id="F0S3T0"/>